<dbReference type="OrthoDB" id="573392at2"/>
<protein>
    <submittedName>
        <fullName evidence="2">2Fe-2S iron-sulfur cluster binding domain-containing protein</fullName>
    </submittedName>
</protein>
<dbReference type="STRING" id="670155.SAMN04488001_2969"/>
<evidence type="ECO:0000256" key="1">
    <source>
        <dbReference type="ARBA" id="ARBA00023002"/>
    </source>
</evidence>
<dbReference type="InterPro" id="IPR042204">
    <property type="entry name" value="2Fe-2S-bd_N"/>
</dbReference>
<dbReference type="SUPFAM" id="SSF54292">
    <property type="entry name" value="2Fe-2S ferredoxin-like"/>
    <property type="match status" value="1"/>
</dbReference>
<accession>A0A1H3AY97</accession>
<dbReference type="GO" id="GO:0016491">
    <property type="term" value="F:oxidoreductase activity"/>
    <property type="evidence" value="ECO:0007669"/>
    <property type="project" value="UniProtKB-KW"/>
</dbReference>
<dbReference type="RefSeq" id="WP_089947714.1">
    <property type="nucleotide sequence ID" value="NZ_FNOI01000006.1"/>
</dbReference>
<dbReference type="GO" id="GO:0051536">
    <property type="term" value="F:iron-sulfur cluster binding"/>
    <property type="evidence" value="ECO:0007669"/>
    <property type="project" value="InterPro"/>
</dbReference>
<dbReference type="AlphaFoldDB" id="A0A1H3AY97"/>
<dbReference type="InterPro" id="IPR036010">
    <property type="entry name" value="2Fe-2S_ferredoxin-like_sf"/>
</dbReference>
<reference evidence="3" key="1">
    <citation type="submission" date="2016-10" db="EMBL/GenBank/DDBJ databases">
        <authorList>
            <person name="Varghese N."/>
            <person name="Submissions S."/>
        </authorList>
    </citation>
    <scope>NUCLEOTIDE SEQUENCE [LARGE SCALE GENOMIC DNA]</scope>
    <source>
        <strain evidence="3">DSM 26922</strain>
    </source>
</reference>
<name>A0A1H3AY97_9RHOB</name>
<gene>
    <name evidence="2" type="ORF">SAMN04488001_2969</name>
</gene>
<evidence type="ECO:0000313" key="3">
    <source>
        <dbReference type="Proteomes" id="UP000199441"/>
    </source>
</evidence>
<dbReference type="Proteomes" id="UP000199441">
    <property type="component" value="Unassembled WGS sequence"/>
</dbReference>
<dbReference type="InterPro" id="IPR001041">
    <property type="entry name" value="2Fe-2S_ferredoxin-type"/>
</dbReference>
<dbReference type="Pfam" id="PF13510">
    <property type="entry name" value="Fer2_4"/>
    <property type="match status" value="1"/>
</dbReference>
<sequence length="96" mass="10489">MIRLVPNHASKIKRRDKVGFTFDGLRLEGRRGESLAAALLQAGHLNLRTAPFGDAPARGAFCHMGICQECAVRIEGRTVEACRTELTDGLVVERVS</sequence>
<keyword evidence="1" id="KW-0560">Oxidoreductase</keyword>
<evidence type="ECO:0000313" key="2">
    <source>
        <dbReference type="EMBL" id="SDX34388.1"/>
    </source>
</evidence>
<dbReference type="Gene3D" id="3.10.20.440">
    <property type="entry name" value="2Fe-2S iron-sulphur cluster binding domain, sarcosine oxidase, alpha subunit, N-terminal domain"/>
    <property type="match status" value="1"/>
</dbReference>
<dbReference type="EMBL" id="FNOI01000006">
    <property type="protein sequence ID" value="SDX34388.1"/>
    <property type="molecule type" value="Genomic_DNA"/>
</dbReference>
<keyword evidence="3" id="KW-1185">Reference proteome</keyword>
<proteinExistence type="predicted"/>
<dbReference type="CDD" id="cd00207">
    <property type="entry name" value="fer2"/>
    <property type="match status" value="1"/>
</dbReference>
<organism evidence="2 3">
    <name type="scientific">Litoreibacter albidus</name>
    <dbReference type="NCBI Taxonomy" id="670155"/>
    <lineage>
        <taxon>Bacteria</taxon>
        <taxon>Pseudomonadati</taxon>
        <taxon>Pseudomonadota</taxon>
        <taxon>Alphaproteobacteria</taxon>
        <taxon>Rhodobacterales</taxon>
        <taxon>Roseobacteraceae</taxon>
        <taxon>Litoreibacter</taxon>
    </lineage>
</organism>